<dbReference type="Proteomes" id="UP000308652">
    <property type="component" value="Unassembled WGS sequence"/>
</dbReference>
<sequence>MVSSRRLKLQFLVWIMKASRLFLGLLIQVLPWLFLLGKHWTLLQNLLRSYLMYINFLFGLYV</sequence>
<protein>
    <submittedName>
        <fullName evidence="2">Uncharacterized protein</fullName>
    </submittedName>
</protein>
<evidence type="ECO:0000256" key="1">
    <source>
        <dbReference type="SAM" id="Phobius"/>
    </source>
</evidence>
<reference evidence="2 3" key="1">
    <citation type="journal article" date="2019" name="Nat. Ecol. Evol.">
        <title>Megaphylogeny resolves global patterns of mushroom evolution.</title>
        <authorList>
            <person name="Varga T."/>
            <person name="Krizsan K."/>
            <person name="Foldi C."/>
            <person name="Dima B."/>
            <person name="Sanchez-Garcia M."/>
            <person name="Sanchez-Ramirez S."/>
            <person name="Szollosi G.J."/>
            <person name="Szarkandi J.G."/>
            <person name="Papp V."/>
            <person name="Albert L."/>
            <person name="Andreopoulos W."/>
            <person name="Angelini C."/>
            <person name="Antonin V."/>
            <person name="Barry K.W."/>
            <person name="Bougher N.L."/>
            <person name="Buchanan P."/>
            <person name="Buyck B."/>
            <person name="Bense V."/>
            <person name="Catcheside P."/>
            <person name="Chovatia M."/>
            <person name="Cooper J."/>
            <person name="Damon W."/>
            <person name="Desjardin D."/>
            <person name="Finy P."/>
            <person name="Geml J."/>
            <person name="Haridas S."/>
            <person name="Hughes K."/>
            <person name="Justo A."/>
            <person name="Karasinski D."/>
            <person name="Kautmanova I."/>
            <person name="Kiss B."/>
            <person name="Kocsube S."/>
            <person name="Kotiranta H."/>
            <person name="LaButti K.M."/>
            <person name="Lechner B.E."/>
            <person name="Liimatainen K."/>
            <person name="Lipzen A."/>
            <person name="Lukacs Z."/>
            <person name="Mihaltcheva S."/>
            <person name="Morgado L.N."/>
            <person name="Niskanen T."/>
            <person name="Noordeloos M.E."/>
            <person name="Ohm R.A."/>
            <person name="Ortiz-Santana B."/>
            <person name="Ovrebo C."/>
            <person name="Racz N."/>
            <person name="Riley R."/>
            <person name="Savchenko A."/>
            <person name="Shiryaev A."/>
            <person name="Soop K."/>
            <person name="Spirin V."/>
            <person name="Szebenyi C."/>
            <person name="Tomsovsky M."/>
            <person name="Tulloss R.E."/>
            <person name="Uehling J."/>
            <person name="Grigoriev I.V."/>
            <person name="Vagvolgyi C."/>
            <person name="Papp T."/>
            <person name="Martin F.M."/>
            <person name="Miettinen O."/>
            <person name="Hibbett D.S."/>
            <person name="Nagy L.G."/>
        </authorList>
    </citation>
    <scope>NUCLEOTIDE SEQUENCE [LARGE SCALE GENOMIC DNA]</scope>
    <source>
        <strain evidence="2 3">CBS 166.37</strain>
    </source>
</reference>
<dbReference type="AlphaFoldDB" id="A0A5C3LF35"/>
<keyword evidence="1" id="KW-0472">Membrane</keyword>
<dbReference type="EMBL" id="ML213770">
    <property type="protein sequence ID" value="TFK31360.1"/>
    <property type="molecule type" value="Genomic_DNA"/>
</dbReference>
<evidence type="ECO:0000313" key="3">
    <source>
        <dbReference type="Proteomes" id="UP000308652"/>
    </source>
</evidence>
<feature type="transmembrane region" description="Helical" evidence="1">
    <location>
        <begin position="12"/>
        <end position="34"/>
    </location>
</feature>
<keyword evidence="3" id="KW-1185">Reference proteome</keyword>
<keyword evidence="1" id="KW-1133">Transmembrane helix</keyword>
<name>A0A5C3LF35_9AGAR</name>
<accession>A0A5C3LF35</accession>
<keyword evidence="1" id="KW-0812">Transmembrane</keyword>
<gene>
    <name evidence="2" type="ORF">BDQ12DRAFT_694270</name>
</gene>
<evidence type="ECO:0000313" key="2">
    <source>
        <dbReference type="EMBL" id="TFK31360.1"/>
    </source>
</evidence>
<organism evidence="2 3">
    <name type="scientific">Crucibulum laeve</name>
    <dbReference type="NCBI Taxonomy" id="68775"/>
    <lineage>
        <taxon>Eukaryota</taxon>
        <taxon>Fungi</taxon>
        <taxon>Dikarya</taxon>
        <taxon>Basidiomycota</taxon>
        <taxon>Agaricomycotina</taxon>
        <taxon>Agaricomycetes</taxon>
        <taxon>Agaricomycetidae</taxon>
        <taxon>Agaricales</taxon>
        <taxon>Agaricineae</taxon>
        <taxon>Nidulariaceae</taxon>
        <taxon>Crucibulum</taxon>
    </lineage>
</organism>
<proteinExistence type="predicted"/>